<dbReference type="Gene3D" id="1.25.10.10">
    <property type="entry name" value="Leucine-rich Repeat Variant"/>
    <property type="match status" value="1"/>
</dbReference>
<accession>A0ABP0F217</accession>
<evidence type="ECO:0000259" key="3">
    <source>
        <dbReference type="PROSITE" id="PS50853"/>
    </source>
</evidence>
<feature type="compositionally biased region" description="Basic and acidic residues" evidence="2">
    <location>
        <begin position="602"/>
        <end position="623"/>
    </location>
</feature>
<proteinExistence type="predicted"/>
<comment type="caution">
    <text evidence="4">The sequence shown here is derived from an EMBL/GenBank/DDBJ whole genome shotgun (WGS) entry which is preliminary data.</text>
</comment>
<evidence type="ECO:0000256" key="2">
    <source>
        <dbReference type="SAM" id="MobiDB-lite"/>
    </source>
</evidence>
<dbReference type="InterPro" id="IPR036116">
    <property type="entry name" value="FN3_sf"/>
</dbReference>
<dbReference type="EMBL" id="CAWYQH010000002">
    <property type="protein sequence ID" value="CAK8673730.1"/>
    <property type="molecule type" value="Genomic_DNA"/>
</dbReference>
<feature type="compositionally biased region" description="Basic residues" evidence="2">
    <location>
        <begin position="654"/>
        <end position="663"/>
    </location>
</feature>
<protein>
    <recommendedName>
        <fullName evidence="3">Fibronectin type-III domain-containing protein</fullName>
    </recommendedName>
</protein>
<dbReference type="Pfam" id="PF00041">
    <property type="entry name" value="fn3"/>
    <property type="match status" value="2"/>
</dbReference>
<keyword evidence="5" id="KW-1185">Reference proteome</keyword>
<dbReference type="Gene3D" id="2.60.40.10">
    <property type="entry name" value="Immunoglobulins"/>
    <property type="match status" value="3"/>
</dbReference>
<feature type="domain" description="Fibronectin type-III" evidence="3">
    <location>
        <begin position="354"/>
        <end position="439"/>
    </location>
</feature>
<gene>
    <name evidence="4" type="ORF">CVLEPA_LOCUS3493</name>
</gene>
<dbReference type="PROSITE" id="PS50853">
    <property type="entry name" value="FN3"/>
    <property type="match status" value="3"/>
</dbReference>
<dbReference type="InterPro" id="IPR016024">
    <property type="entry name" value="ARM-type_fold"/>
</dbReference>
<feature type="compositionally biased region" description="Basic and acidic residues" evidence="2">
    <location>
        <begin position="881"/>
        <end position="893"/>
    </location>
</feature>
<reference evidence="4 5" key="1">
    <citation type="submission" date="2024-02" db="EMBL/GenBank/DDBJ databases">
        <authorList>
            <person name="Daric V."/>
            <person name="Darras S."/>
        </authorList>
    </citation>
    <scope>NUCLEOTIDE SEQUENCE [LARGE SCALE GENOMIC DNA]</scope>
</reference>
<feature type="region of interest" description="Disordered" evidence="2">
    <location>
        <begin position="1086"/>
        <end position="1126"/>
    </location>
</feature>
<sequence length="1126" mass="125748">MSVAKIYFEDILSGDIAIQQKCLDQLVEDINNKKERTIYNFLGDSGSEDFLWSLVTLLSSEDLRIASNASYVIGSLAETELGSHRVLSIIKGKKSLAIIKDLTRMLTEEDSECVMNAAGTLGTLAETNEGRSWMLRQACINNTVSSITNLLSYENTWTASNAALVLARLTISEEGCLTVLNHDNSSHILTKLVFSLGNDAAGRGMNAAFAVGRLLDMSPGKERLLNCPETEKMVATLCRMLTKGDTGSAKNACFAVSCLAADTDGNYRILNNSAFNDVTNRLLMLLANDEDIEAAWFAAMTLRTISSHRRGVLRLRENSAVTEALKKCYQKPNNTKELNDEIKKTITQLKRLDAPQPPSVKVSNQNSVIVTWEKVETNKDLNITYKLFDGSKVVYKGKDTKTELQNLSPNTNYCLKLRLSTVGEESPFSEIVEVCTEEGYPSAPCNLRVIGTTHSQIRFSWNLPEHPNGTLRGYSILVGDKVVDTTYDLSYILGRLQPATNYIIHVCANTSKGPGDKATLNIRTEELGAHAPERPSVTVIGRNEVHITWNPPSMPLGRFFRYELLANKEVIYSGTDKSFYATNLIPDRDYSFTVCAITSEGKCESEPTKKRTPKDKTQNERGRHAMKTHSFKAKEFQTEKSPEKPKPQHTNVQPKRKQKKRNLIRPSSSVSSTSEHSLKYHHNKNHDTSWAQDHQMSITYTESTESNTRKSSNMAVLTAAPVRAVTENQTAAPIKIDIQPVGRSAGSKSIFLSKAKSEYPLKTKPTGYQNKVSIEPISWNEMFSLNSETQPHQILRKQLFPKPKNKPNSKPEALENEKSFISLITGKVVPRSSLLKLPTAAHNSDTIQPATKPDVKQRRERQLLIRKRAPRKPPSSNSSDSSHENDTDHESSEARGALDVMHKLQPLAQIEFISSHQANNKPTYDYTMNFDALKSPTARLKTPSKGYWSDHDTYTTQSSKSKKKSQGLAPLNYRTFKGAHRPIKTFRQESPIVAETWLSNLPAGAEKNKYKFIPTQLRTQPLHLPKSGQQNRLESLTQLDLRHNSSRHIMSSNHAASAYHRRVNENQVSLFQNAPKATQAYILNDGSKLSPASSPPRNASPFKSNLFQEDKRHSPHRTILSHGDAV</sequence>
<dbReference type="InterPro" id="IPR050991">
    <property type="entry name" value="ECM_Regulatory_Proteins"/>
</dbReference>
<dbReference type="CDD" id="cd00063">
    <property type="entry name" value="FN3"/>
    <property type="match status" value="3"/>
</dbReference>
<evidence type="ECO:0000313" key="4">
    <source>
        <dbReference type="EMBL" id="CAK8673730.1"/>
    </source>
</evidence>
<dbReference type="InterPro" id="IPR011989">
    <property type="entry name" value="ARM-like"/>
</dbReference>
<dbReference type="SUPFAM" id="SSF48371">
    <property type="entry name" value="ARM repeat"/>
    <property type="match status" value="1"/>
</dbReference>
<evidence type="ECO:0000313" key="5">
    <source>
        <dbReference type="Proteomes" id="UP001642483"/>
    </source>
</evidence>
<dbReference type="InterPro" id="IPR013783">
    <property type="entry name" value="Ig-like_fold"/>
</dbReference>
<dbReference type="InterPro" id="IPR003961">
    <property type="entry name" value="FN3_dom"/>
</dbReference>
<dbReference type="SMART" id="SM00060">
    <property type="entry name" value="FN3"/>
    <property type="match status" value="3"/>
</dbReference>
<feature type="region of interest" description="Disordered" evidence="2">
    <location>
        <begin position="602"/>
        <end position="680"/>
    </location>
</feature>
<organism evidence="4 5">
    <name type="scientific">Clavelina lepadiformis</name>
    <name type="common">Light-bulb sea squirt</name>
    <name type="synonym">Ascidia lepadiformis</name>
    <dbReference type="NCBI Taxonomy" id="159417"/>
    <lineage>
        <taxon>Eukaryota</taxon>
        <taxon>Metazoa</taxon>
        <taxon>Chordata</taxon>
        <taxon>Tunicata</taxon>
        <taxon>Ascidiacea</taxon>
        <taxon>Aplousobranchia</taxon>
        <taxon>Clavelinidae</taxon>
        <taxon>Clavelina</taxon>
    </lineage>
</organism>
<feature type="compositionally biased region" description="Low complexity" evidence="2">
    <location>
        <begin position="1090"/>
        <end position="1101"/>
    </location>
</feature>
<feature type="compositionally biased region" description="Basic and acidic residues" evidence="2">
    <location>
        <begin position="632"/>
        <end position="646"/>
    </location>
</feature>
<keyword evidence="1" id="KW-0677">Repeat</keyword>
<dbReference type="PANTHER" id="PTHR46708">
    <property type="entry name" value="TENASCIN"/>
    <property type="match status" value="1"/>
</dbReference>
<name>A0ABP0F217_CLALP</name>
<dbReference type="SUPFAM" id="SSF49265">
    <property type="entry name" value="Fibronectin type III"/>
    <property type="match status" value="2"/>
</dbReference>
<evidence type="ECO:0000256" key="1">
    <source>
        <dbReference type="ARBA" id="ARBA00022737"/>
    </source>
</evidence>
<dbReference type="Proteomes" id="UP001642483">
    <property type="component" value="Unassembled WGS sequence"/>
</dbReference>
<feature type="domain" description="Fibronectin type-III" evidence="3">
    <location>
        <begin position="531"/>
        <end position="620"/>
    </location>
</feature>
<feature type="domain" description="Fibronectin type-III" evidence="3">
    <location>
        <begin position="443"/>
        <end position="528"/>
    </location>
</feature>
<feature type="region of interest" description="Disordered" evidence="2">
    <location>
        <begin position="864"/>
        <end position="895"/>
    </location>
</feature>
<dbReference type="PANTHER" id="PTHR46708:SF11">
    <property type="entry name" value="RECEPTOR-TYPE TYROSINE-PROTEIN PHOSPHATASE ETA-LIKE"/>
    <property type="match status" value="1"/>
</dbReference>